<comment type="caution">
    <text evidence="2">The sequence shown here is derived from an EMBL/GenBank/DDBJ whole genome shotgun (WGS) entry which is preliminary data.</text>
</comment>
<dbReference type="EMBL" id="VSRR010101609">
    <property type="protein sequence ID" value="MPC95279.1"/>
    <property type="molecule type" value="Genomic_DNA"/>
</dbReference>
<gene>
    <name evidence="2" type="ORF">E2C01_090482</name>
</gene>
<reference evidence="2 3" key="1">
    <citation type="submission" date="2019-05" db="EMBL/GenBank/DDBJ databases">
        <title>Another draft genome of Portunus trituberculatus and its Hox gene families provides insights of decapod evolution.</title>
        <authorList>
            <person name="Jeong J.-H."/>
            <person name="Song I."/>
            <person name="Kim S."/>
            <person name="Choi T."/>
            <person name="Kim D."/>
            <person name="Ryu S."/>
            <person name="Kim W."/>
        </authorList>
    </citation>
    <scope>NUCLEOTIDE SEQUENCE [LARGE SCALE GENOMIC DNA]</scope>
    <source>
        <tissue evidence="2">Muscle</tissue>
    </source>
</reference>
<name>A0A5B7JKC5_PORTR</name>
<keyword evidence="1" id="KW-0812">Transmembrane</keyword>
<dbReference type="Proteomes" id="UP000324222">
    <property type="component" value="Unassembled WGS sequence"/>
</dbReference>
<protein>
    <submittedName>
        <fullName evidence="2">Uncharacterized protein</fullName>
    </submittedName>
</protein>
<dbReference type="AlphaFoldDB" id="A0A5B7JKC5"/>
<organism evidence="2 3">
    <name type="scientific">Portunus trituberculatus</name>
    <name type="common">Swimming crab</name>
    <name type="synonym">Neptunus trituberculatus</name>
    <dbReference type="NCBI Taxonomy" id="210409"/>
    <lineage>
        <taxon>Eukaryota</taxon>
        <taxon>Metazoa</taxon>
        <taxon>Ecdysozoa</taxon>
        <taxon>Arthropoda</taxon>
        <taxon>Crustacea</taxon>
        <taxon>Multicrustacea</taxon>
        <taxon>Malacostraca</taxon>
        <taxon>Eumalacostraca</taxon>
        <taxon>Eucarida</taxon>
        <taxon>Decapoda</taxon>
        <taxon>Pleocyemata</taxon>
        <taxon>Brachyura</taxon>
        <taxon>Eubrachyura</taxon>
        <taxon>Portunoidea</taxon>
        <taxon>Portunidae</taxon>
        <taxon>Portuninae</taxon>
        <taxon>Portunus</taxon>
    </lineage>
</organism>
<keyword evidence="1" id="KW-0472">Membrane</keyword>
<keyword evidence="1" id="KW-1133">Transmembrane helix</keyword>
<sequence>MAEQSRSRVCLPAAPTSCVAASVTPPHRPSPAQSHIPQVLSLLICQHSYKTRSGVVSVSEDLGLERVKKARLSVASYVTCERDCYGTVLFFGFVFTVMQCNGENIAYFELKLSFFMYFYVCIVFFLYLCLSVCKCMYVCMYWPENYTELVKGSRPRSKCRLGFHGPSVGWTSSLGARVS</sequence>
<feature type="transmembrane region" description="Helical" evidence="1">
    <location>
        <begin position="117"/>
        <end position="143"/>
    </location>
</feature>
<proteinExistence type="predicted"/>
<evidence type="ECO:0000313" key="2">
    <source>
        <dbReference type="EMBL" id="MPC95279.1"/>
    </source>
</evidence>
<keyword evidence="3" id="KW-1185">Reference proteome</keyword>
<evidence type="ECO:0000313" key="3">
    <source>
        <dbReference type="Proteomes" id="UP000324222"/>
    </source>
</evidence>
<accession>A0A5B7JKC5</accession>
<evidence type="ECO:0000256" key="1">
    <source>
        <dbReference type="SAM" id="Phobius"/>
    </source>
</evidence>